<dbReference type="Proteomes" id="UP001501682">
    <property type="component" value="Unassembled WGS sequence"/>
</dbReference>
<dbReference type="InterPro" id="IPR008969">
    <property type="entry name" value="CarboxyPept-like_regulatory"/>
</dbReference>
<comment type="caution">
    <text evidence="1">The sequence shown here is derived from an EMBL/GenBank/DDBJ whole genome shotgun (WGS) entry which is preliminary data.</text>
</comment>
<dbReference type="RefSeq" id="WP_334469588.1">
    <property type="nucleotide sequence ID" value="NZ_BAABCB010000005.1"/>
</dbReference>
<evidence type="ECO:0000313" key="1">
    <source>
        <dbReference type="EMBL" id="GAA4241170.1"/>
    </source>
</evidence>
<dbReference type="Pfam" id="PF13715">
    <property type="entry name" value="CarbopepD_reg_2"/>
    <property type="match status" value="1"/>
</dbReference>
<evidence type="ECO:0000313" key="2">
    <source>
        <dbReference type="Proteomes" id="UP001501682"/>
    </source>
</evidence>
<sequence length="266" mass="30407">MRKVITINIPKPCHKDWNKMTPTHQGRHCSACQKTVIDFTKQTDEQIIKTLESHGHLCGRFKTQQINRDLVIARKDKNNYRSWFASGLFAFFAFGTQEIYTQIASKTIQTDSILKPIVKGKVATSILNEHIYTGSVTTAIDGLPLPGATVILKRTKHQVYTNFDGIFSLKAKPGDTLEFKYFGMFTQNLILSTKNNITIALKDDECNKNYVIAGYVSYNYKSNTKCKRQKRKLKRLAKQEAIKNGEQKRTAVGKLFYGIKRLFIKK</sequence>
<gene>
    <name evidence="1" type="ORF">GCM10022292_06510</name>
</gene>
<dbReference type="SUPFAM" id="SSF49464">
    <property type="entry name" value="Carboxypeptidase regulatory domain-like"/>
    <property type="match status" value="1"/>
</dbReference>
<organism evidence="1 2">
    <name type="scientific">Winogradskyella damuponensis</name>
    <dbReference type="NCBI Taxonomy" id="943939"/>
    <lineage>
        <taxon>Bacteria</taxon>
        <taxon>Pseudomonadati</taxon>
        <taxon>Bacteroidota</taxon>
        <taxon>Flavobacteriia</taxon>
        <taxon>Flavobacteriales</taxon>
        <taxon>Flavobacteriaceae</taxon>
        <taxon>Winogradskyella</taxon>
    </lineage>
</organism>
<dbReference type="Gene3D" id="2.60.40.1120">
    <property type="entry name" value="Carboxypeptidase-like, regulatory domain"/>
    <property type="match status" value="1"/>
</dbReference>
<proteinExistence type="predicted"/>
<name>A0ABP8CNZ5_9FLAO</name>
<keyword evidence="2" id="KW-1185">Reference proteome</keyword>
<dbReference type="EMBL" id="BAABCB010000005">
    <property type="protein sequence ID" value="GAA4241170.1"/>
    <property type="molecule type" value="Genomic_DNA"/>
</dbReference>
<reference evidence="2" key="1">
    <citation type="journal article" date="2019" name="Int. J. Syst. Evol. Microbiol.">
        <title>The Global Catalogue of Microorganisms (GCM) 10K type strain sequencing project: providing services to taxonomists for standard genome sequencing and annotation.</title>
        <authorList>
            <consortium name="The Broad Institute Genomics Platform"/>
            <consortium name="The Broad Institute Genome Sequencing Center for Infectious Disease"/>
            <person name="Wu L."/>
            <person name="Ma J."/>
        </authorList>
    </citation>
    <scope>NUCLEOTIDE SEQUENCE [LARGE SCALE GENOMIC DNA]</scope>
    <source>
        <strain evidence="2">JCM 17633</strain>
    </source>
</reference>
<protein>
    <recommendedName>
        <fullName evidence="3">CarboxypepD_reg-like domain-containing protein</fullName>
    </recommendedName>
</protein>
<accession>A0ABP8CNZ5</accession>
<evidence type="ECO:0008006" key="3">
    <source>
        <dbReference type="Google" id="ProtNLM"/>
    </source>
</evidence>